<dbReference type="AlphaFoldDB" id="A0A5C2S582"/>
<protein>
    <submittedName>
        <fullName evidence="1">Uncharacterized protein</fullName>
    </submittedName>
</protein>
<dbReference type="EMBL" id="ML122277">
    <property type="protein sequence ID" value="RPD58134.1"/>
    <property type="molecule type" value="Genomic_DNA"/>
</dbReference>
<accession>A0A5C2S582</accession>
<dbReference type="OrthoDB" id="2745635at2759"/>
<organism evidence="1 2">
    <name type="scientific">Lentinus tigrinus ALCF2SS1-6</name>
    <dbReference type="NCBI Taxonomy" id="1328759"/>
    <lineage>
        <taxon>Eukaryota</taxon>
        <taxon>Fungi</taxon>
        <taxon>Dikarya</taxon>
        <taxon>Basidiomycota</taxon>
        <taxon>Agaricomycotina</taxon>
        <taxon>Agaricomycetes</taxon>
        <taxon>Polyporales</taxon>
        <taxon>Polyporaceae</taxon>
        <taxon>Lentinus</taxon>
    </lineage>
</organism>
<gene>
    <name evidence="1" type="ORF">L227DRAFT_613196</name>
</gene>
<keyword evidence="2" id="KW-1185">Reference proteome</keyword>
<sequence length="302" mass="32737">MNEPKPTILMSSLDDIHGFLDDAHRDPAIAAAVTDLIVDMTTMEAAPLYMLHQSLSIVPNLVDLILLLPPGVPEDFLDGFSYHALRLFKTNIPHRCLSSFMESHPTLTTLCLDSCECAEPVCPLCTRDFNAIVTLECPLGCLHKNPCHNLVRLTAGQRSSTCGIPAAFKAFPAAASLVYLTVEFLPDDYDVLQGIVGATPMLRKLKLLEQHRVTRRRSHARRAWNDFAGWSRCLLKLPHLEELALRTAAAFGRVAANVNPGATILLSITSVCGIVLVISATGSSRIGPDITVTGLTVSSASD</sequence>
<proteinExistence type="predicted"/>
<evidence type="ECO:0000313" key="1">
    <source>
        <dbReference type="EMBL" id="RPD58134.1"/>
    </source>
</evidence>
<name>A0A5C2S582_9APHY</name>
<evidence type="ECO:0000313" key="2">
    <source>
        <dbReference type="Proteomes" id="UP000313359"/>
    </source>
</evidence>
<dbReference type="Proteomes" id="UP000313359">
    <property type="component" value="Unassembled WGS sequence"/>
</dbReference>
<reference evidence="1" key="1">
    <citation type="journal article" date="2018" name="Genome Biol. Evol.">
        <title>Genomics and development of Lentinus tigrinus, a white-rot wood-decaying mushroom with dimorphic fruiting bodies.</title>
        <authorList>
            <person name="Wu B."/>
            <person name="Xu Z."/>
            <person name="Knudson A."/>
            <person name="Carlson A."/>
            <person name="Chen N."/>
            <person name="Kovaka S."/>
            <person name="LaButti K."/>
            <person name="Lipzen A."/>
            <person name="Pennachio C."/>
            <person name="Riley R."/>
            <person name="Schakwitz W."/>
            <person name="Umezawa K."/>
            <person name="Ohm R.A."/>
            <person name="Grigoriev I.V."/>
            <person name="Nagy L.G."/>
            <person name="Gibbons J."/>
            <person name="Hibbett D."/>
        </authorList>
    </citation>
    <scope>NUCLEOTIDE SEQUENCE [LARGE SCALE GENOMIC DNA]</scope>
    <source>
        <strain evidence="1">ALCF2SS1-6</strain>
    </source>
</reference>